<evidence type="ECO:0000313" key="1">
    <source>
        <dbReference type="EMBL" id="NGU29478.1"/>
    </source>
</evidence>
<sequence length="679" mass="79726">MKYTAQLTNRSINKLVTNKDYKEGISEYIWNGFDAEATKIDIKFTCNELGGIDSIIIKDNGRGINFNELEDTFKCVLDSKKINNNKMSNIHGSKGKGRFSFISFGEKATWETVYSKGSSNEKFKIEILKSTATEFEAFDLMETEEKTGTIVTISGINDIKEVEINSKIFKDYFNDKFAWFLYLNKDNNYEITINGKSLNYLEFIDESLSKEVDFKIDDDLFKVNFIKWIGKISEKYHAYFIDEKFNQAYKKTTSFNNKNLEFPHSIYVRSNYFNDFIPIIDKKNILDNQINILNTKNQKDRKFKMLEKKLKELVVEQIKNYSKLQAPMIIEKLEKEGAFPKFKDSKYDSMRKDDLKEVLTEICAVQPKIFVGSIENKKSVVGFLNLLLDTDEREGIINIMDSIVNLTPEERMDLNDVLKKTTLSRILRTVSSIQNRLFVIENLKKIIFDEASFANERDHIQIIIENNYWLFGEQYNLVSADKNFERLIKNYAYLIDGLSEKEYEDIVKESNLDPSKKYKRPDIFICRSRSIQYENSTEGEEHIIVELKAPSVRLNKKIYRQVEDYMDTIIDLNFSNSSHRKWKFIMIGSKVDDYIRKEYDTWKDKGKNCLVKQLGNYEIYAMTWDDVFKSFEINHRYILNKLEFNKVLIKDEVDNLSDEEGRALVDEITQEILSLKSKI</sequence>
<gene>
    <name evidence="1" type="ORF">G6Z34_05020</name>
</gene>
<dbReference type="RefSeq" id="WP_003459612.1">
    <property type="nucleotide sequence ID" value="NZ_CATNWT010000001.1"/>
</dbReference>
<dbReference type="Gene3D" id="3.30.565.10">
    <property type="entry name" value="Histidine kinase-like ATPase, C-terminal domain"/>
    <property type="match status" value="1"/>
</dbReference>
<evidence type="ECO:0000313" key="2">
    <source>
        <dbReference type="Proteomes" id="UP000481454"/>
    </source>
</evidence>
<reference evidence="1 2" key="1">
    <citation type="submission" date="2020-02" db="EMBL/GenBank/DDBJ databases">
        <title>Genomic Insights into the Phylogeny and Genetic Plasticity of the Human and Animal Enteric Pathogen Clostridium perfringens.</title>
        <authorList>
            <person name="Feng Y."/>
            <person name="Hu Y."/>
        </authorList>
    </citation>
    <scope>NUCLEOTIDE SEQUENCE [LARGE SCALE GENOMIC DNA]</scope>
    <source>
        <strain evidence="1 2">CP-40</strain>
    </source>
</reference>
<dbReference type="SUPFAM" id="SSF55874">
    <property type="entry name" value="ATPase domain of HSP90 chaperone/DNA topoisomerase II/histidine kinase"/>
    <property type="match status" value="1"/>
</dbReference>
<protein>
    <submittedName>
        <fullName evidence="1">ATP-binding protein</fullName>
    </submittedName>
</protein>
<dbReference type="GO" id="GO:0005524">
    <property type="term" value="F:ATP binding"/>
    <property type="evidence" value="ECO:0007669"/>
    <property type="project" value="UniProtKB-KW"/>
</dbReference>
<proteinExistence type="predicted"/>
<accession>A0AAP6WKU9</accession>
<dbReference type="Proteomes" id="UP000481454">
    <property type="component" value="Unassembled WGS sequence"/>
</dbReference>
<keyword evidence="1" id="KW-0547">Nucleotide-binding</keyword>
<dbReference type="EMBL" id="JAALLZ010000001">
    <property type="protein sequence ID" value="NGU29478.1"/>
    <property type="molecule type" value="Genomic_DNA"/>
</dbReference>
<keyword evidence="1" id="KW-0067">ATP-binding</keyword>
<dbReference type="InterPro" id="IPR036890">
    <property type="entry name" value="HATPase_C_sf"/>
</dbReference>
<organism evidence="1 2">
    <name type="scientific">Clostridium perfringens</name>
    <dbReference type="NCBI Taxonomy" id="1502"/>
    <lineage>
        <taxon>Bacteria</taxon>
        <taxon>Bacillati</taxon>
        <taxon>Bacillota</taxon>
        <taxon>Clostridia</taxon>
        <taxon>Eubacteriales</taxon>
        <taxon>Clostridiaceae</taxon>
        <taxon>Clostridium</taxon>
    </lineage>
</organism>
<dbReference type="AlphaFoldDB" id="A0AAP6WKU9"/>
<comment type="caution">
    <text evidence="1">The sequence shown here is derived from an EMBL/GenBank/DDBJ whole genome shotgun (WGS) entry which is preliminary data.</text>
</comment>
<dbReference type="Pfam" id="PF13589">
    <property type="entry name" value="HATPase_c_3"/>
    <property type="match status" value="1"/>
</dbReference>
<name>A0AAP6WKU9_CLOPF</name>